<evidence type="ECO:0000256" key="3">
    <source>
        <dbReference type="ARBA" id="ARBA00022596"/>
    </source>
</evidence>
<dbReference type="HAMAP" id="MF_00822">
    <property type="entry name" value="UreE"/>
    <property type="match status" value="1"/>
</dbReference>
<dbReference type="Gene3D" id="2.60.260.20">
    <property type="entry name" value="Urease metallochaperone UreE, N-terminal domain"/>
    <property type="match status" value="1"/>
</dbReference>
<evidence type="ECO:0000256" key="5">
    <source>
        <dbReference type="HAMAP-Rule" id="MF_00822"/>
    </source>
</evidence>
<keyword evidence="4 5" id="KW-0143">Chaperone</keyword>
<dbReference type="RefSeq" id="WP_085879147.1">
    <property type="nucleotide sequence ID" value="NZ_FWFZ01000010.1"/>
</dbReference>
<keyword evidence="9" id="KW-1185">Reference proteome</keyword>
<dbReference type="GO" id="GO:0051082">
    <property type="term" value="F:unfolded protein binding"/>
    <property type="evidence" value="ECO:0007669"/>
    <property type="project" value="UniProtKB-UniRule"/>
</dbReference>
<dbReference type="GO" id="GO:0019627">
    <property type="term" value="P:urea metabolic process"/>
    <property type="evidence" value="ECO:0007669"/>
    <property type="project" value="InterPro"/>
</dbReference>
<dbReference type="Gene3D" id="3.30.70.790">
    <property type="entry name" value="UreE, C-terminal domain"/>
    <property type="match status" value="1"/>
</dbReference>
<dbReference type="AlphaFoldDB" id="A0A1Y5SYP5"/>
<reference evidence="8 9" key="1">
    <citation type="submission" date="2017-03" db="EMBL/GenBank/DDBJ databases">
        <authorList>
            <person name="Afonso C.L."/>
            <person name="Miller P.J."/>
            <person name="Scott M.A."/>
            <person name="Spackman E."/>
            <person name="Goraichik I."/>
            <person name="Dimitrov K.M."/>
            <person name="Suarez D.L."/>
            <person name="Swayne D.E."/>
        </authorList>
    </citation>
    <scope>NUCLEOTIDE SEQUENCE [LARGE SCALE GENOMIC DNA]</scope>
    <source>
        <strain evidence="8 9">CECT 7023</strain>
    </source>
</reference>
<evidence type="ECO:0000259" key="7">
    <source>
        <dbReference type="SMART" id="SM00988"/>
    </source>
</evidence>
<proteinExistence type="inferred from homology"/>
<protein>
    <recommendedName>
        <fullName evidence="5">Urease accessory protein UreE</fullName>
    </recommendedName>
</protein>
<feature type="compositionally biased region" description="Basic and acidic residues" evidence="6">
    <location>
        <begin position="151"/>
        <end position="183"/>
    </location>
</feature>
<organism evidence="8 9">
    <name type="scientific">Roseisalinus antarcticus</name>
    <dbReference type="NCBI Taxonomy" id="254357"/>
    <lineage>
        <taxon>Bacteria</taxon>
        <taxon>Pseudomonadati</taxon>
        <taxon>Pseudomonadota</taxon>
        <taxon>Alphaproteobacteria</taxon>
        <taxon>Rhodobacterales</taxon>
        <taxon>Roseobacteraceae</taxon>
        <taxon>Roseisalinus</taxon>
    </lineage>
</organism>
<comment type="function">
    <text evidence="5">Involved in urease metallocenter assembly. Binds nickel. Probably functions as a nickel donor during metallocenter assembly.</text>
</comment>
<evidence type="ECO:0000256" key="1">
    <source>
        <dbReference type="ARBA" id="ARBA00004496"/>
    </source>
</evidence>
<evidence type="ECO:0000313" key="9">
    <source>
        <dbReference type="Proteomes" id="UP000193900"/>
    </source>
</evidence>
<evidence type="ECO:0000256" key="6">
    <source>
        <dbReference type="SAM" id="MobiDB-lite"/>
    </source>
</evidence>
<dbReference type="EMBL" id="FWFZ01000010">
    <property type="protein sequence ID" value="SLN51997.1"/>
    <property type="molecule type" value="Genomic_DNA"/>
</dbReference>
<name>A0A1Y5SYP5_9RHOB</name>
<sequence length="183" mass="20052">MTELPPAHEIRRHSHGALADVVSLSYDGRLLRRRRLETDGGAAFLVDLPQTVSLDHGDAFLLGDGRLIGVVAAEEDLLAVTAAPADMARVAWHIGNRHAPAQFEPDPPRIVIQRDAVMGRMLAGIGATIHEVREPFTPEGGAYGHGRTMGHSHDHPHAHDHAHDHAQTHDHPHSHDHDHTHDH</sequence>
<dbReference type="GO" id="GO:0016151">
    <property type="term" value="F:nickel cation binding"/>
    <property type="evidence" value="ECO:0007669"/>
    <property type="project" value="UniProtKB-UniRule"/>
</dbReference>
<dbReference type="Pfam" id="PF05194">
    <property type="entry name" value="UreE_C"/>
    <property type="match status" value="1"/>
</dbReference>
<keyword evidence="3 5" id="KW-0533">Nickel</keyword>
<dbReference type="InterPro" id="IPR004029">
    <property type="entry name" value="UreE_N"/>
</dbReference>
<dbReference type="SUPFAM" id="SSF69737">
    <property type="entry name" value="Urease metallochaperone UreE, C-terminal domain"/>
    <property type="match status" value="1"/>
</dbReference>
<accession>A0A1Y5SYP5</accession>
<gene>
    <name evidence="8" type="primary">ureE1</name>
    <name evidence="5" type="synonym">ureE</name>
    <name evidence="8" type="ORF">ROA7023_02288</name>
</gene>
<dbReference type="OrthoDB" id="9802215at2"/>
<comment type="subcellular location">
    <subcellularLocation>
        <location evidence="1 5">Cytoplasm</location>
    </subcellularLocation>
</comment>
<evidence type="ECO:0000256" key="2">
    <source>
        <dbReference type="ARBA" id="ARBA00022490"/>
    </source>
</evidence>
<dbReference type="InterPro" id="IPR036118">
    <property type="entry name" value="UreE_N_sf"/>
</dbReference>
<feature type="domain" description="UreE urease accessory N-terminal" evidence="7">
    <location>
        <begin position="5"/>
        <end position="68"/>
    </location>
</feature>
<dbReference type="SMART" id="SM00988">
    <property type="entry name" value="UreE_N"/>
    <property type="match status" value="1"/>
</dbReference>
<comment type="similarity">
    <text evidence="5">Belongs to the UreE family.</text>
</comment>
<dbReference type="InterPro" id="IPR007864">
    <property type="entry name" value="UreE_C_dom"/>
</dbReference>
<feature type="region of interest" description="Disordered" evidence="6">
    <location>
        <begin position="135"/>
        <end position="183"/>
    </location>
</feature>
<dbReference type="Pfam" id="PF02814">
    <property type="entry name" value="UreE_N"/>
    <property type="match status" value="1"/>
</dbReference>
<dbReference type="Proteomes" id="UP000193900">
    <property type="component" value="Unassembled WGS sequence"/>
</dbReference>
<dbReference type="GO" id="GO:0065003">
    <property type="term" value="P:protein-containing complex assembly"/>
    <property type="evidence" value="ECO:0007669"/>
    <property type="project" value="InterPro"/>
</dbReference>
<keyword evidence="2 5" id="KW-0963">Cytoplasm</keyword>
<dbReference type="GO" id="GO:0005737">
    <property type="term" value="C:cytoplasm"/>
    <property type="evidence" value="ECO:0007669"/>
    <property type="project" value="UniProtKB-SubCell"/>
</dbReference>
<dbReference type="SUPFAM" id="SSF69287">
    <property type="entry name" value="Urease metallochaperone UreE, N-terminal domain"/>
    <property type="match status" value="1"/>
</dbReference>
<dbReference type="GO" id="GO:0006457">
    <property type="term" value="P:protein folding"/>
    <property type="evidence" value="ECO:0007669"/>
    <property type="project" value="InterPro"/>
</dbReference>
<dbReference type="InterPro" id="IPR012406">
    <property type="entry name" value="UreE"/>
</dbReference>
<evidence type="ECO:0000313" key="8">
    <source>
        <dbReference type="EMBL" id="SLN51997.1"/>
    </source>
</evidence>
<evidence type="ECO:0000256" key="4">
    <source>
        <dbReference type="ARBA" id="ARBA00023186"/>
    </source>
</evidence>